<dbReference type="OrthoDB" id="9814325at2"/>
<sequence length="342" mass="36299">MTFQPVITPILLVLLFAPLVYLVARALITAKAPRQRGLWATRALLVVLCFVMLLRPGLTGSATQTVTTNTDIYLVVDTTASIVAEDWGDGEQRIDGIREDVAELVTQYAGARFSLITFASNAEVRLPLTTDSSAVMSSLAVLRPETTSVSRGSDIGAAANSLQRVLTTAAGTNTDRSRMVFYFGDGEQTSDREPDSFAESAELVDGGAVFGYGTTAGGPMKITSGYATDSPSDEYIEYEGEVALSVIDEANLQKIADDLGVNLEVREAGAKATFPPAPTSSMTLSNSETAGGVFDLSWILAIAVSAIIAWELLRATMLTTQLRGLKATARAEQRAADEGSHS</sequence>
<evidence type="ECO:0000259" key="2">
    <source>
        <dbReference type="PROSITE" id="PS50234"/>
    </source>
</evidence>
<dbReference type="InterPro" id="IPR002035">
    <property type="entry name" value="VWF_A"/>
</dbReference>
<dbReference type="SMART" id="SM00327">
    <property type="entry name" value="VWA"/>
    <property type="match status" value="1"/>
</dbReference>
<comment type="caution">
    <text evidence="3">The sequence shown here is derived from an EMBL/GenBank/DDBJ whole genome shotgun (WGS) entry which is preliminary data.</text>
</comment>
<dbReference type="CDD" id="cd00198">
    <property type="entry name" value="vWFA"/>
    <property type="match status" value="1"/>
</dbReference>
<keyword evidence="4" id="KW-1185">Reference proteome</keyword>
<feature type="domain" description="VWFA" evidence="2">
    <location>
        <begin position="71"/>
        <end position="259"/>
    </location>
</feature>
<accession>A0A5C8HNE0</accession>
<feature type="transmembrane region" description="Helical" evidence="1">
    <location>
        <begin position="6"/>
        <end position="27"/>
    </location>
</feature>
<evidence type="ECO:0000313" key="4">
    <source>
        <dbReference type="Proteomes" id="UP000321196"/>
    </source>
</evidence>
<keyword evidence="1" id="KW-0472">Membrane</keyword>
<dbReference type="RefSeq" id="WP_147824306.1">
    <property type="nucleotide sequence ID" value="NZ_BAAARG010000001.1"/>
</dbReference>
<dbReference type="AlphaFoldDB" id="A0A5C8HNE0"/>
<dbReference type="EMBL" id="VRSW01000001">
    <property type="protein sequence ID" value="TXK05495.1"/>
    <property type="molecule type" value="Genomic_DNA"/>
</dbReference>
<dbReference type="Gene3D" id="3.40.50.410">
    <property type="entry name" value="von Willebrand factor, type A domain"/>
    <property type="match status" value="1"/>
</dbReference>
<feature type="transmembrane region" description="Helical" evidence="1">
    <location>
        <begin position="39"/>
        <end position="58"/>
    </location>
</feature>
<proteinExistence type="predicted"/>
<dbReference type="PANTHER" id="PTHR37947">
    <property type="entry name" value="BLL2462 PROTEIN"/>
    <property type="match status" value="1"/>
</dbReference>
<dbReference type="Pfam" id="PF13519">
    <property type="entry name" value="VWA_2"/>
    <property type="match status" value="1"/>
</dbReference>
<gene>
    <name evidence="3" type="ORF">FVP60_00380</name>
</gene>
<evidence type="ECO:0000313" key="3">
    <source>
        <dbReference type="EMBL" id="TXK05495.1"/>
    </source>
</evidence>
<dbReference type="Proteomes" id="UP000321196">
    <property type="component" value="Unassembled WGS sequence"/>
</dbReference>
<keyword evidence="1" id="KW-0812">Transmembrane</keyword>
<name>A0A5C8HNE0_9MICO</name>
<reference evidence="3 4" key="1">
    <citation type="submission" date="2019-08" db="EMBL/GenBank/DDBJ databases">
        <authorList>
            <person name="Dong K."/>
        </authorList>
    </citation>
    <scope>NUCLEOTIDE SEQUENCE [LARGE SCALE GENOMIC DNA]</scope>
    <source>
        <strain evidence="3 4">M4-8</strain>
    </source>
</reference>
<dbReference type="PANTHER" id="PTHR37947:SF1">
    <property type="entry name" value="BLL2462 PROTEIN"/>
    <property type="match status" value="1"/>
</dbReference>
<dbReference type="InterPro" id="IPR036465">
    <property type="entry name" value="vWFA_dom_sf"/>
</dbReference>
<evidence type="ECO:0000256" key="1">
    <source>
        <dbReference type="SAM" id="Phobius"/>
    </source>
</evidence>
<organism evidence="3 4">
    <name type="scientific">Microbacterium mitrae</name>
    <dbReference type="NCBI Taxonomy" id="664640"/>
    <lineage>
        <taxon>Bacteria</taxon>
        <taxon>Bacillati</taxon>
        <taxon>Actinomycetota</taxon>
        <taxon>Actinomycetes</taxon>
        <taxon>Micrococcales</taxon>
        <taxon>Microbacteriaceae</taxon>
        <taxon>Microbacterium</taxon>
    </lineage>
</organism>
<dbReference type="SUPFAM" id="SSF53300">
    <property type="entry name" value="vWA-like"/>
    <property type="match status" value="1"/>
</dbReference>
<protein>
    <submittedName>
        <fullName evidence="3">VWA domain-containing protein</fullName>
    </submittedName>
</protein>
<dbReference type="PROSITE" id="PS50234">
    <property type="entry name" value="VWFA"/>
    <property type="match status" value="1"/>
</dbReference>
<feature type="transmembrane region" description="Helical" evidence="1">
    <location>
        <begin position="296"/>
        <end position="313"/>
    </location>
</feature>
<keyword evidence="1" id="KW-1133">Transmembrane helix</keyword>